<dbReference type="InterPro" id="IPR017441">
    <property type="entry name" value="Protein_kinase_ATP_BS"/>
</dbReference>
<keyword evidence="1" id="KW-0067">ATP-binding</keyword>
<dbReference type="PROSITE" id="PS00107">
    <property type="entry name" value="PROTEIN_KINASE_ATP"/>
    <property type="match status" value="1"/>
</dbReference>
<feature type="binding site" evidence="1">
    <location>
        <position position="86"/>
    </location>
    <ligand>
        <name>ATP</name>
        <dbReference type="ChEBI" id="CHEBI:30616"/>
    </ligand>
</feature>
<dbReference type="InterPro" id="IPR000719">
    <property type="entry name" value="Prot_kinase_dom"/>
</dbReference>
<dbReference type="InterPro" id="IPR020635">
    <property type="entry name" value="Tyr_kinase_cat_dom"/>
</dbReference>
<sequence length="182" mass="20580">MYKIEAFYSSSCISSCTVDALDCGNHHLLLHQTQGDKSVDSFDSRSQRFPYTKIVSMTNNFEKILGRGGFGLVYHGYLDNKEVAVKMLAETGYKEFQIEAELLGRVHHRNLISLVGYCYEGAYMALVYEYTANGTVKEHLNGPKSLTWVERLQVALNGAEGLDYLHNGCMPPIVHRDQHLIR</sequence>
<dbReference type="AlphaFoldDB" id="A0AAN8TWV9"/>
<dbReference type="InterPro" id="IPR011009">
    <property type="entry name" value="Kinase-like_dom_sf"/>
</dbReference>
<dbReference type="Pfam" id="PF07714">
    <property type="entry name" value="PK_Tyr_Ser-Thr"/>
    <property type="match status" value="1"/>
</dbReference>
<keyword evidence="1" id="KW-0547">Nucleotide-binding</keyword>
<evidence type="ECO:0000313" key="3">
    <source>
        <dbReference type="EMBL" id="KAK6794254.1"/>
    </source>
</evidence>
<evidence type="ECO:0000313" key="4">
    <source>
        <dbReference type="Proteomes" id="UP001371456"/>
    </source>
</evidence>
<dbReference type="Gene3D" id="1.10.510.10">
    <property type="entry name" value="Transferase(Phosphotransferase) domain 1"/>
    <property type="match status" value="1"/>
</dbReference>
<proteinExistence type="predicted"/>
<evidence type="ECO:0000259" key="2">
    <source>
        <dbReference type="PROSITE" id="PS50011"/>
    </source>
</evidence>
<dbReference type="SUPFAM" id="SSF56112">
    <property type="entry name" value="Protein kinase-like (PK-like)"/>
    <property type="match status" value="1"/>
</dbReference>
<comment type="caution">
    <text evidence="3">The sequence shown here is derived from an EMBL/GenBank/DDBJ whole genome shotgun (WGS) entry which is preliminary data.</text>
</comment>
<accession>A0AAN8TWV9</accession>
<dbReference type="Gene3D" id="3.30.200.20">
    <property type="entry name" value="Phosphorylase Kinase, domain 1"/>
    <property type="match status" value="1"/>
</dbReference>
<dbReference type="PROSITE" id="PS50011">
    <property type="entry name" value="PROTEIN_KINASE_DOM"/>
    <property type="match status" value="1"/>
</dbReference>
<organism evidence="3 4">
    <name type="scientific">Solanum bulbocastanum</name>
    <name type="common">Wild potato</name>
    <dbReference type="NCBI Taxonomy" id="147425"/>
    <lineage>
        <taxon>Eukaryota</taxon>
        <taxon>Viridiplantae</taxon>
        <taxon>Streptophyta</taxon>
        <taxon>Embryophyta</taxon>
        <taxon>Tracheophyta</taxon>
        <taxon>Spermatophyta</taxon>
        <taxon>Magnoliopsida</taxon>
        <taxon>eudicotyledons</taxon>
        <taxon>Gunneridae</taxon>
        <taxon>Pentapetalae</taxon>
        <taxon>asterids</taxon>
        <taxon>lamiids</taxon>
        <taxon>Solanales</taxon>
        <taxon>Solanaceae</taxon>
        <taxon>Solanoideae</taxon>
        <taxon>Solaneae</taxon>
        <taxon>Solanum</taxon>
    </lineage>
</organism>
<gene>
    <name evidence="3" type="ORF">RDI58_007707</name>
</gene>
<dbReference type="InterPro" id="IPR001245">
    <property type="entry name" value="Ser-Thr/Tyr_kinase_cat_dom"/>
</dbReference>
<evidence type="ECO:0000256" key="1">
    <source>
        <dbReference type="PROSITE-ProRule" id="PRU10141"/>
    </source>
</evidence>
<dbReference type="EMBL" id="JBANQN010000003">
    <property type="protein sequence ID" value="KAK6794254.1"/>
    <property type="molecule type" value="Genomic_DNA"/>
</dbReference>
<dbReference type="PANTHER" id="PTHR45631:SF215">
    <property type="entry name" value="PROTEIN KINASE DOMAIN-CONTAINING PROTEIN"/>
    <property type="match status" value="1"/>
</dbReference>
<dbReference type="SMART" id="SM00219">
    <property type="entry name" value="TyrKc"/>
    <property type="match status" value="1"/>
</dbReference>
<name>A0AAN8TWV9_SOLBU</name>
<reference evidence="3 4" key="1">
    <citation type="submission" date="2024-02" db="EMBL/GenBank/DDBJ databases">
        <title>de novo genome assembly of Solanum bulbocastanum strain 11H21.</title>
        <authorList>
            <person name="Hosaka A.J."/>
        </authorList>
    </citation>
    <scope>NUCLEOTIDE SEQUENCE [LARGE SCALE GENOMIC DNA]</scope>
    <source>
        <tissue evidence="3">Young leaves</tissue>
    </source>
</reference>
<feature type="domain" description="Protein kinase" evidence="2">
    <location>
        <begin position="59"/>
        <end position="182"/>
    </location>
</feature>
<protein>
    <recommendedName>
        <fullName evidence="2">Protein kinase domain-containing protein</fullName>
    </recommendedName>
</protein>
<keyword evidence="4" id="KW-1185">Reference proteome</keyword>
<dbReference type="PANTHER" id="PTHR45631">
    <property type="entry name" value="OS07G0107800 PROTEIN-RELATED"/>
    <property type="match status" value="1"/>
</dbReference>
<dbReference type="GO" id="GO:0004713">
    <property type="term" value="F:protein tyrosine kinase activity"/>
    <property type="evidence" value="ECO:0007669"/>
    <property type="project" value="InterPro"/>
</dbReference>
<dbReference type="Proteomes" id="UP001371456">
    <property type="component" value="Unassembled WGS sequence"/>
</dbReference>
<dbReference type="GO" id="GO:0005524">
    <property type="term" value="F:ATP binding"/>
    <property type="evidence" value="ECO:0007669"/>
    <property type="project" value="UniProtKB-UniRule"/>
</dbReference>